<dbReference type="SUPFAM" id="SSF47384">
    <property type="entry name" value="Homodimeric domain of signal transducing histidine kinase"/>
    <property type="match status" value="1"/>
</dbReference>
<dbReference type="EMBL" id="JACJQU010000001">
    <property type="protein sequence ID" value="MBD2292304.1"/>
    <property type="molecule type" value="Genomic_DNA"/>
</dbReference>
<dbReference type="InterPro" id="IPR036097">
    <property type="entry name" value="HisK_dim/P_sf"/>
</dbReference>
<dbReference type="Gene3D" id="1.10.287.130">
    <property type="match status" value="1"/>
</dbReference>
<keyword evidence="6" id="KW-0902">Two-component regulatory system</keyword>
<dbReference type="SMART" id="SM00091">
    <property type="entry name" value="PAS"/>
    <property type="match status" value="1"/>
</dbReference>
<dbReference type="InterPro" id="IPR003661">
    <property type="entry name" value="HisK_dim/P_dom"/>
</dbReference>
<name>A0A926WE97_9NOST</name>
<dbReference type="PANTHER" id="PTHR43547:SF2">
    <property type="entry name" value="HYBRID SIGNAL TRANSDUCTION HISTIDINE KINASE C"/>
    <property type="match status" value="1"/>
</dbReference>
<evidence type="ECO:0000256" key="2">
    <source>
        <dbReference type="ARBA" id="ARBA00006402"/>
    </source>
</evidence>
<dbReference type="RefSeq" id="WP_190556595.1">
    <property type="nucleotide sequence ID" value="NZ_JACJQU010000001.1"/>
</dbReference>
<dbReference type="AlphaFoldDB" id="A0A926WE97"/>
<dbReference type="InterPro" id="IPR005467">
    <property type="entry name" value="His_kinase_dom"/>
</dbReference>
<dbReference type="InterPro" id="IPR036890">
    <property type="entry name" value="HATPase_C_sf"/>
</dbReference>
<dbReference type="CDD" id="cd00130">
    <property type="entry name" value="PAS"/>
    <property type="match status" value="1"/>
</dbReference>
<comment type="caution">
    <text evidence="10">The sequence shown here is derived from an EMBL/GenBank/DDBJ whole genome shotgun (WGS) entry which is preliminary data.</text>
</comment>
<dbReference type="SMART" id="SM00387">
    <property type="entry name" value="HATPase_c"/>
    <property type="match status" value="1"/>
</dbReference>
<keyword evidence="11" id="KW-1185">Reference proteome</keyword>
<feature type="domain" description="Histidine kinase" evidence="8">
    <location>
        <begin position="530"/>
        <end position="751"/>
    </location>
</feature>
<dbReference type="InterPro" id="IPR035965">
    <property type="entry name" value="PAS-like_dom_sf"/>
</dbReference>
<evidence type="ECO:0000313" key="10">
    <source>
        <dbReference type="EMBL" id="MBD2292304.1"/>
    </source>
</evidence>
<proteinExistence type="inferred from homology"/>
<dbReference type="EC" id="2.7.13.3" evidence="3"/>
<dbReference type="InterPro" id="IPR016132">
    <property type="entry name" value="Phyto_chromo_attachment"/>
</dbReference>
<dbReference type="PROSITE" id="PS50109">
    <property type="entry name" value="HIS_KIN"/>
    <property type="match status" value="1"/>
</dbReference>
<dbReference type="Gene3D" id="3.30.565.10">
    <property type="entry name" value="Histidine kinase-like ATPase, C-terminal domain"/>
    <property type="match status" value="1"/>
</dbReference>
<dbReference type="InterPro" id="IPR003594">
    <property type="entry name" value="HATPase_dom"/>
</dbReference>
<feature type="domain" description="Phytochrome chromophore attachment site" evidence="7">
    <location>
        <begin position="180"/>
        <end position="316"/>
    </location>
</feature>
<dbReference type="InterPro" id="IPR013656">
    <property type="entry name" value="PAS_4"/>
</dbReference>
<evidence type="ECO:0000313" key="11">
    <source>
        <dbReference type="Proteomes" id="UP000662185"/>
    </source>
</evidence>
<keyword evidence="4" id="KW-0597">Phosphoprotein</keyword>
<dbReference type="InterPro" id="IPR003018">
    <property type="entry name" value="GAF"/>
</dbReference>
<dbReference type="Pfam" id="PF02518">
    <property type="entry name" value="HATPase_c"/>
    <property type="match status" value="1"/>
</dbReference>
<evidence type="ECO:0000256" key="4">
    <source>
        <dbReference type="ARBA" id="ARBA00022553"/>
    </source>
</evidence>
<dbReference type="Gene3D" id="3.30.450.20">
    <property type="entry name" value="PAS domain"/>
    <property type="match status" value="1"/>
</dbReference>
<sequence>MKINPVESILDLTKSASLQIFFGTEINEKSSSEQFLLSMYDSVQTSIFIVDVLEDGDFRYFALNPTHERWLGIPSEELRGKKPEDVLSPVDAARVRQRYADCVRFGKTISYEQCLQFQGVNTWWSTTLTPLRNAKSRIYRLIGTSSNITPSKLVEQAGRMQAERERLLEATTLRIRESEDLETFFQQTVKEIRHLLDSDRILIYQFETDYGGVILAESTIMAGDSLLGRKIKDPCFDAKHRERYRRGCIHVVEDIYATGLHPCQRDFLASMQVQANLAIPILSQQNLWGFLIVQYCRETRQWQQEEIDLCKQIALQIGIAVQQSELHKHLKYLQSQLELQKQQHTSQLQQLQNFQALVRLITEQIRDSVDFNQVLQTAVQGLAQLLQLERCQIELYNPSQTSAIVTCEYSSSSPYCQGLTREIADFPQVYQPLLQKQPLQTVEILPGNYLQIQVVSQLACPIFDIQGILGNIWLIKTTEEKFNELEISLVQEVANKCAIAIRQSQLQEKTKAQVKELEKWERRKNEFLKTLSQELRTPVTNISLAAQTLESLLTPNGILDRELVPQLLQILHNECGRENKLINDLLTLTYLKIEPEPPTLIAIDLQAWLTPIVESFRDVADCQKQNLNLNIEKKLPPLETDITDFERIISELLNHACQCTPAGESIIVSANLVAEAVELKVSYSGVDIPSHELTRVFQPFYRFTKNAPWKSSDSGLELALVKEMIKRLNSAIDVKSVDHQITFTLKFPLHPVF</sequence>
<dbReference type="Pfam" id="PF01590">
    <property type="entry name" value="GAF"/>
    <property type="match status" value="2"/>
</dbReference>
<reference evidence="11" key="1">
    <citation type="journal article" date="2020" name="ISME J.">
        <title>Comparative genomics reveals insights into cyanobacterial evolution and habitat adaptation.</title>
        <authorList>
            <person name="Chen M.Y."/>
            <person name="Teng W.K."/>
            <person name="Zhao L."/>
            <person name="Hu C.X."/>
            <person name="Zhou Y.K."/>
            <person name="Han B.P."/>
            <person name="Song L.R."/>
            <person name="Shu W.S."/>
        </authorList>
    </citation>
    <scope>NUCLEOTIDE SEQUENCE [LARGE SCALE GENOMIC DNA]</scope>
    <source>
        <strain evidence="11">FACHB-251</strain>
    </source>
</reference>
<feature type="domain" description="PAS" evidence="9">
    <location>
        <begin position="32"/>
        <end position="106"/>
    </location>
</feature>
<keyword evidence="5" id="KW-0418">Kinase</keyword>
<evidence type="ECO:0000256" key="6">
    <source>
        <dbReference type="ARBA" id="ARBA00023012"/>
    </source>
</evidence>
<dbReference type="InterPro" id="IPR000014">
    <property type="entry name" value="PAS"/>
</dbReference>
<comment type="similarity">
    <text evidence="2">In the N-terminal section; belongs to the phytochrome family.</text>
</comment>
<dbReference type="SUPFAM" id="SSF55874">
    <property type="entry name" value="ATPase domain of HSP90 chaperone/DNA topoisomerase II/histidine kinase"/>
    <property type="match status" value="1"/>
</dbReference>
<evidence type="ECO:0000256" key="1">
    <source>
        <dbReference type="ARBA" id="ARBA00000085"/>
    </source>
</evidence>
<dbReference type="SMART" id="SM00388">
    <property type="entry name" value="HisKA"/>
    <property type="match status" value="1"/>
</dbReference>
<dbReference type="SMART" id="SM00065">
    <property type="entry name" value="GAF"/>
    <property type="match status" value="2"/>
</dbReference>
<dbReference type="PROSITE" id="PS50046">
    <property type="entry name" value="PHYTOCHROME_2"/>
    <property type="match status" value="1"/>
</dbReference>
<dbReference type="PANTHER" id="PTHR43547">
    <property type="entry name" value="TWO-COMPONENT HISTIDINE KINASE"/>
    <property type="match status" value="1"/>
</dbReference>
<evidence type="ECO:0000256" key="3">
    <source>
        <dbReference type="ARBA" id="ARBA00012438"/>
    </source>
</evidence>
<dbReference type="Pfam" id="PF08448">
    <property type="entry name" value="PAS_4"/>
    <property type="match status" value="1"/>
</dbReference>
<evidence type="ECO:0000259" key="8">
    <source>
        <dbReference type="PROSITE" id="PS50109"/>
    </source>
</evidence>
<organism evidence="10 11">
    <name type="scientific">Anabaena sphaerica FACHB-251</name>
    <dbReference type="NCBI Taxonomy" id="2692883"/>
    <lineage>
        <taxon>Bacteria</taxon>
        <taxon>Bacillati</taxon>
        <taxon>Cyanobacteriota</taxon>
        <taxon>Cyanophyceae</taxon>
        <taxon>Nostocales</taxon>
        <taxon>Nostocaceae</taxon>
        <taxon>Anabaena</taxon>
    </lineage>
</organism>
<dbReference type="CDD" id="cd00082">
    <property type="entry name" value="HisKA"/>
    <property type="match status" value="1"/>
</dbReference>
<keyword evidence="5" id="KW-0808">Transferase</keyword>
<gene>
    <name evidence="10" type="ORF">H6G06_02100</name>
</gene>
<protein>
    <recommendedName>
        <fullName evidence="3">histidine kinase</fullName>
        <ecNumber evidence="3">2.7.13.3</ecNumber>
    </recommendedName>
</protein>
<evidence type="ECO:0000256" key="5">
    <source>
        <dbReference type="ARBA" id="ARBA00022777"/>
    </source>
</evidence>
<dbReference type="SUPFAM" id="SSF55781">
    <property type="entry name" value="GAF domain-like"/>
    <property type="match status" value="2"/>
</dbReference>
<dbReference type="PROSITE" id="PS50112">
    <property type="entry name" value="PAS"/>
    <property type="match status" value="1"/>
</dbReference>
<dbReference type="InterPro" id="IPR029016">
    <property type="entry name" value="GAF-like_dom_sf"/>
</dbReference>
<dbReference type="Pfam" id="PF00512">
    <property type="entry name" value="HisKA"/>
    <property type="match status" value="1"/>
</dbReference>
<evidence type="ECO:0000259" key="7">
    <source>
        <dbReference type="PROSITE" id="PS50046"/>
    </source>
</evidence>
<comment type="catalytic activity">
    <reaction evidence="1">
        <text>ATP + protein L-histidine = ADP + protein N-phospho-L-histidine.</text>
        <dbReference type="EC" id="2.7.13.3"/>
    </reaction>
</comment>
<accession>A0A926WE97</accession>
<dbReference type="Gene3D" id="3.30.450.40">
    <property type="match status" value="2"/>
</dbReference>
<dbReference type="NCBIfam" id="TIGR00229">
    <property type="entry name" value="sensory_box"/>
    <property type="match status" value="1"/>
</dbReference>
<dbReference type="SUPFAM" id="SSF55785">
    <property type="entry name" value="PYP-like sensor domain (PAS domain)"/>
    <property type="match status" value="1"/>
</dbReference>
<dbReference type="Proteomes" id="UP000662185">
    <property type="component" value="Unassembled WGS sequence"/>
</dbReference>
<evidence type="ECO:0000259" key="9">
    <source>
        <dbReference type="PROSITE" id="PS50112"/>
    </source>
</evidence>
<dbReference type="GO" id="GO:0000155">
    <property type="term" value="F:phosphorelay sensor kinase activity"/>
    <property type="evidence" value="ECO:0007669"/>
    <property type="project" value="InterPro"/>
</dbReference>